<dbReference type="InterPro" id="IPR018488">
    <property type="entry name" value="cNMP-bd_CS"/>
</dbReference>
<dbReference type="SUPFAM" id="SSF46785">
    <property type="entry name" value="Winged helix' DNA-binding domain"/>
    <property type="match status" value="1"/>
</dbReference>
<dbReference type="PANTHER" id="PTHR24567">
    <property type="entry name" value="CRP FAMILY TRANSCRIPTIONAL REGULATORY PROTEIN"/>
    <property type="match status" value="1"/>
</dbReference>
<dbReference type="InterPro" id="IPR036390">
    <property type="entry name" value="WH_DNA-bd_sf"/>
</dbReference>
<keyword evidence="1" id="KW-0805">Transcription regulation</keyword>
<dbReference type="PRINTS" id="PR00103">
    <property type="entry name" value="CAMPKINASE"/>
</dbReference>
<dbReference type="SUPFAM" id="SSF51206">
    <property type="entry name" value="cAMP-binding domain-like"/>
    <property type="match status" value="1"/>
</dbReference>
<reference evidence="6" key="1">
    <citation type="submission" date="2020-02" db="EMBL/GenBank/DDBJ databases">
        <authorList>
            <person name="Meier V. D."/>
        </authorList>
    </citation>
    <scope>NUCLEOTIDE SEQUENCE</scope>
    <source>
        <strain evidence="6">AVDCRST_MAG77</strain>
    </source>
</reference>
<dbReference type="Pfam" id="PF13545">
    <property type="entry name" value="HTH_Crp_2"/>
    <property type="match status" value="1"/>
</dbReference>
<accession>A0A6J4H2R8</accession>
<dbReference type="InterPro" id="IPR012318">
    <property type="entry name" value="HTH_CRP"/>
</dbReference>
<dbReference type="InterPro" id="IPR050397">
    <property type="entry name" value="Env_Response_Regulators"/>
</dbReference>
<evidence type="ECO:0000256" key="3">
    <source>
        <dbReference type="ARBA" id="ARBA00023163"/>
    </source>
</evidence>
<dbReference type="AlphaFoldDB" id="A0A6J4H2R8"/>
<evidence type="ECO:0000259" key="5">
    <source>
        <dbReference type="PROSITE" id="PS51063"/>
    </source>
</evidence>
<sequence>MPLFVSLSPQQLEELGRMARRQRFARDEVIFYQGDPGDSFYVILSGQVKVSVSSPEGQEAILVMLDGGESFGELALLDEQPRSATIEATGPTEVLVMRKDEFHRLIHHYPDIALHLLRVMTKRLRDTDQLVQDAAFLDVAERLAKKLLQLIDSHGRRSDRGIELDIHLTQQDLAAMIGATRESVNKQLGAFRDRGILSVDRQRITILKTDLLRERVSQY</sequence>
<dbReference type="PRINTS" id="PR00034">
    <property type="entry name" value="HTHCRP"/>
</dbReference>
<dbReference type="InterPro" id="IPR000595">
    <property type="entry name" value="cNMP-bd_dom"/>
</dbReference>
<dbReference type="PROSITE" id="PS00889">
    <property type="entry name" value="CNMP_BINDING_2"/>
    <property type="match status" value="1"/>
</dbReference>
<dbReference type="CDD" id="cd00038">
    <property type="entry name" value="CAP_ED"/>
    <property type="match status" value="1"/>
</dbReference>
<evidence type="ECO:0000313" key="6">
    <source>
        <dbReference type="EMBL" id="CAA9211717.1"/>
    </source>
</evidence>
<dbReference type="InterPro" id="IPR014710">
    <property type="entry name" value="RmlC-like_jellyroll"/>
</dbReference>
<dbReference type="Pfam" id="PF00027">
    <property type="entry name" value="cNMP_binding"/>
    <property type="match status" value="1"/>
</dbReference>
<name>A0A6J4H2R8_9CHLR</name>
<feature type="domain" description="Cyclic nucleotide-binding" evidence="4">
    <location>
        <begin position="3"/>
        <end position="123"/>
    </location>
</feature>
<dbReference type="SMART" id="SM00419">
    <property type="entry name" value="HTH_CRP"/>
    <property type="match status" value="1"/>
</dbReference>
<evidence type="ECO:0000259" key="4">
    <source>
        <dbReference type="PROSITE" id="PS50042"/>
    </source>
</evidence>
<dbReference type="GO" id="GO:0003677">
    <property type="term" value="F:DNA binding"/>
    <property type="evidence" value="ECO:0007669"/>
    <property type="project" value="UniProtKB-KW"/>
</dbReference>
<feature type="domain" description="HTH crp-type" evidence="5">
    <location>
        <begin position="137"/>
        <end position="210"/>
    </location>
</feature>
<dbReference type="SMART" id="SM00100">
    <property type="entry name" value="cNMP"/>
    <property type="match status" value="1"/>
</dbReference>
<organism evidence="6">
    <name type="scientific">uncultured Chloroflexota bacterium</name>
    <dbReference type="NCBI Taxonomy" id="166587"/>
    <lineage>
        <taxon>Bacteria</taxon>
        <taxon>Bacillati</taxon>
        <taxon>Chloroflexota</taxon>
        <taxon>environmental samples</taxon>
    </lineage>
</organism>
<dbReference type="PROSITE" id="PS51063">
    <property type="entry name" value="HTH_CRP_2"/>
    <property type="match status" value="1"/>
</dbReference>
<protein>
    <submittedName>
        <fullName evidence="6">cAMP-binding proteins - catabolite gene activator and regulatory subunit of cAMP-dependent protein kinases</fullName>
    </submittedName>
</protein>
<evidence type="ECO:0000256" key="1">
    <source>
        <dbReference type="ARBA" id="ARBA00023015"/>
    </source>
</evidence>
<dbReference type="PROSITE" id="PS50042">
    <property type="entry name" value="CNMP_BINDING_3"/>
    <property type="match status" value="1"/>
</dbReference>
<dbReference type="GO" id="GO:0003700">
    <property type="term" value="F:DNA-binding transcription factor activity"/>
    <property type="evidence" value="ECO:0007669"/>
    <property type="project" value="TreeGrafter"/>
</dbReference>
<dbReference type="PANTHER" id="PTHR24567:SF74">
    <property type="entry name" value="HTH-TYPE TRANSCRIPTIONAL REGULATOR ARCR"/>
    <property type="match status" value="1"/>
</dbReference>
<keyword evidence="3" id="KW-0804">Transcription</keyword>
<gene>
    <name evidence="6" type="ORF">AVDCRST_MAG77-307</name>
</gene>
<dbReference type="EMBL" id="CADCTC010000002">
    <property type="protein sequence ID" value="CAA9211717.1"/>
    <property type="molecule type" value="Genomic_DNA"/>
</dbReference>
<evidence type="ECO:0000256" key="2">
    <source>
        <dbReference type="ARBA" id="ARBA00023125"/>
    </source>
</evidence>
<dbReference type="InterPro" id="IPR036388">
    <property type="entry name" value="WH-like_DNA-bd_sf"/>
</dbReference>
<dbReference type="InterPro" id="IPR018490">
    <property type="entry name" value="cNMP-bd_dom_sf"/>
</dbReference>
<dbReference type="Gene3D" id="2.60.120.10">
    <property type="entry name" value="Jelly Rolls"/>
    <property type="match status" value="1"/>
</dbReference>
<dbReference type="GO" id="GO:0005829">
    <property type="term" value="C:cytosol"/>
    <property type="evidence" value="ECO:0007669"/>
    <property type="project" value="TreeGrafter"/>
</dbReference>
<proteinExistence type="predicted"/>
<keyword evidence="2" id="KW-0238">DNA-binding</keyword>
<dbReference type="FunFam" id="1.10.10.10:FF:000019">
    <property type="entry name" value="Crp/Fnr family transcriptional regulator"/>
    <property type="match status" value="1"/>
</dbReference>
<dbReference type="Gene3D" id="1.10.10.10">
    <property type="entry name" value="Winged helix-like DNA-binding domain superfamily/Winged helix DNA-binding domain"/>
    <property type="match status" value="1"/>
</dbReference>